<dbReference type="InterPro" id="IPR003593">
    <property type="entry name" value="AAA+_ATPase"/>
</dbReference>
<evidence type="ECO:0000256" key="1">
    <source>
        <dbReference type="ARBA" id="ARBA00005417"/>
    </source>
</evidence>
<dbReference type="EMBL" id="JBHUII010000013">
    <property type="protein sequence ID" value="MFD2208007.1"/>
    <property type="molecule type" value="Genomic_DNA"/>
</dbReference>
<reference evidence="7" key="1">
    <citation type="journal article" date="2019" name="Int. J. Syst. Evol. Microbiol.">
        <title>The Global Catalogue of Microorganisms (GCM) 10K type strain sequencing project: providing services to taxonomists for standard genome sequencing and annotation.</title>
        <authorList>
            <consortium name="The Broad Institute Genomics Platform"/>
            <consortium name="The Broad Institute Genome Sequencing Center for Infectious Disease"/>
            <person name="Wu L."/>
            <person name="Ma J."/>
        </authorList>
    </citation>
    <scope>NUCLEOTIDE SEQUENCE [LARGE SCALE GENOMIC DNA]</scope>
    <source>
        <strain evidence="7">CGMCC 4.7192</strain>
    </source>
</reference>
<organism evidence="6 7">
    <name type="scientific">Kiloniella antarctica</name>
    <dbReference type="NCBI Taxonomy" id="1550907"/>
    <lineage>
        <taxon>Bacteria</taxon>
        <taxon>Pseudomonadati</taxon>
        <taxon>Pseudomonadota</taxon>
        <taxon>Alphaproteobacteria</taxon>
        <taxon>Rhodospirillales</taxon>
        <taxon>Kiloniellaceae</taxon>
        <taxon>Kiloniella</taxon>
    </lineage>
</organism>
<dbReference type="InterPro" id="IPR050166">
    <property type="entry name" value="ABC_transporter_ATP-bind"/>
</dbReference>
<evidence type="ECO:0000256" key="4">
    <source>
        <dbReference type="ARBA" id="ARBA00022840"/>
    </source>
</evidence>
<protein>
    <submittedName>
        <fullName evidence="6">ABC transporter ATP-binding protein</fullName>
    </submittedName>
</protein>
<feature type="domain" description="ABC transporter" evidence="5">
    <location>
        <begin position="9"/>
        <end position="242"/>
    </location>
</feature>
<dbReference type="RefSeq" id="WP_380255208.1">
    <property type="nucleotide sequence ID" value="NZ_JBHUII010000013.1"/>
</dbReference>
<gene>
    <name evidence="6" type="ORF">ACFSKO_20510</name>
</gene>
<dbReference type="InterPro" id="IPR003439">
    <property type="entry name" value="ABC_transporter-like_ATP-bd"/>
</dbReference>
<evidence type="ECO:0000259" key="5">
    <source>
        <dbReference type="PROSITE" id="PS50893"/>
    </source>
</evidence>
<dbReference type="SUPFAM" id="SSF52540">
    <property type="entry name" value="P-loop containing nucleoside triphosphate hydrolases"/>
    <property type="match status" value="1"/>
</dbReference>
<evidence type="ECO:0000313" key="6">
    <source>
        <dbReference type="EMBL" id="MFD2208007.1"/>
    </source>
</evidence>
<keyword evidence="3" id="KW-0547">Nucleotide-binding</keyword>
<dbReference type="PANTHER" id="PTHR42788:SF19">
    <property type="entry name" value="ALIPHATIC SULFONATES IMPORT ATP-BINDING PROTEIN SSUB 2"/>
    <property type="match status" value="1"/>
</dbReference>
<accession>A0ABW5BPA8</accession>
<dbReference type="Gene3D" id="3.40.50.300">
    <property type="entry name" value="P-loop containing nucleotide triphosphate hydrolases"/>
    <property type="match status" value="1"/>
</dbReference>
<keyword evidence="2" id="KW-0813">Transport</keyword>
<comment type="caution">
    <text evidence="6">The sequence shown here is derived from an EMBL/GenBank/DDBJ whole genome shotgun (WGS) entry which is preliminary data.</text>
</comment>
<evidence type="ECO:0000256" key="3">
    <source>
        <dbReference type="ARBA" id="ARBA00022741"/>
    </source>
</evidence>
<dbReference type="SMART" id="SM00382">
    <property type="entry name" value="AAA"/>
    <property type="match status" value="1"/>
</dbReference>
<dbReference type="GO" id="GO:0005524">
    <property type="term" value="F:ATP binding"/>
    <property type="evidence" value="ECO:0007669"/>
    <property type="project" value="UniProtKB-KW"/>
</dbReference>
<dbReference type="PROSITE" id="PS50893">
    <property type="entry name" value="ABC_TRANSPORTER_2"/>
    <property type="match status" value="1"/>
</dbReference>
<keyword evidence="7" id="KW-1185">Reference proteome</keyword>
<dbReference type="InterPro" id="IPR027417">
    <property type="entry name" value="P-loop_NTPase"/>
</dbReference>
<dbReference type="Pfam" id="PF00005">
    <property type="entry name" value="ABC_tran"/>
    <property type="match status" value="1"/>
</dbReference>
<dbReference type="Proteomes" id="UP001597294">
    <property type="component" value="Unassembled WGS sequence"/>
</dbReference>
<evidence type="ECO:0000313" key="7">
    <source>
        <dbReference type="Proteomes" id="UP001597294"/>
    </source>
</evidence>
<name>A0ABW5BPA8_9PROT</name>
<evidence type="ECO:0000256" key="2">
    <source>
        <dbReference type="ARBA" id="ARBA00022448"/>
    </source>
</evidence>
<sequence length="259" mass="28738">MHKKGSRPPKSEDIIVEGFSLSFENRQVFNDFNINLHSGSWNVLLGRSGVGKSSLLKAIAGLLPTGSFEGTIKQKNTASLTDQISWMTQDDLLLPWLSILDNVLIRNRLCPTKKNPPLIEKKSAISLLQQLGLGASLDQKPNTLSGGMRQRTALARTLLENRPIVLLDEPFSALDAITRAEMQELTHKHLKNKTVVMITHDPLEALRLAHFIFILIGPIVCEARSFSPESSPIRNLNDPAIIQLYDVLISELSMGKMTI</sequence>
<comment type="similarity">
    <text evidence="1">Belongs to the ABC transporter superfamily.</text>
</comment>
<keyword evidence="4 6" id="KW-0067">ATP-binding</keyword>
<dbReference type="PANTHER" id="PTHR42788">
    <property type="entry name" value="TAURINE IMPORT ATP-BINDING PROTEIN-RELATED"/>
    <property type="match status" value="1"/>
</dbReference>
<proteinExistence type="inferred from homology"/>